<gene>
    <name evidence="5" type="ORF">C1SCF055_LOCUS32680</name>
</gene>
<dbReference type="Proteomes" id="UP001152797">
    <property type="component" value="Unassembled WGS sequence"/>
</dbReference>
<dbReference type="Pfam" id="PF08240">
    <property type="entry name" value="ADH_N"/>
    <property type="match status" value="1"/>
</dbReference>
<keyword evidence="1" id="KW-0521">NADP</keyword>
<feature type="region of interest" description="Disordered" evidence="3">
    <location>
        <begin position="1"/>
        <end position="28"/>
    </location>
</feature>
<name>A0A9P1DC24_9DINO</name>
<dbReference type="PANTHER" id="PTHR48106:SF13">
    <property type="entry name" value="QUINONE OXIDOREDUCTASE-RELATED"/>
    <property type="match status" value="1"/>
</dbReference>
<keyword evidence="2" id="KW-0560">Oxidoreductase</keyword>
<dbReference type="EMBL" id="CAMXCT030003968">
    <property type="protein sequence ID" value="CAL4794415.1"/>
    <property type="molecule type" value="Genomic_DNA"/>
</dbReference>
<dbReference type="InterPro" id="IPR013154">
    <property type="entry name" value="ADH-like_N"/>
</dbReference>
<evidence type="ECO:0000256" key="3">
    <source>
        <dbReference type="SAM" id="MobiDB-lite"/>
    </source>
</evidence>
<evidence type="ECO:0000313" key="7">
    <source>
        <dbReference type="Proteomes" id="UP001152797"/>
    </source>
</evidence>
<dbReference type="Gene3D" id="3.40.50.720">
    <property type="entry name" value="NAD(P)-binding Rossmann-like Domain"/>
    <property type="match status" value="1"/>
</dbReference>
<dbReference type="SMART" id="SM00829">
    <property type="entry name" value="PKS_ER"/>
    <property type="match status" value="1"/>
</dbReference>
<evidence type="ECO:0000256" key="2">
    <source>
        <dbReference type="ARBA" id="ARBA00023002"/>
    </source>
</evidence>
<dbReference type="InterPro" id="IPR011032">
    <property type="entry name" value="GroES-like_sf"/>
</dbReference>
<keyword evidence="7" id="KW-1185">Reference proteome</keyword>
<dbReference type="EMBL" id="CAMXCT020003968">
    <property type="protein sequence ID" value="CAL1160478.1"/>
    <property type="molecule type" value="Genomic_DNA"/>
</dbReference>
<dbReference type="SUPFAM" id="SSF51735">
    <property type="entry name" value="NAD(P)-binding Rossmann-fold domains"/>
    <property type="match status" value="1"/>
</dbReference>
<dbReference type="InterPro" id="IPR013149">
    <property type="entry name" value="ADH-like_C"/>
</dbReference>
<evidence type="ECO:0000313" key="6">
    <source>
        <dbReference type="EMBL" id="CAL4794415.1"/>
    </source>
</evidence>
<sequence>MATSPESKFVDRFRQASRSAFDPSPMNVSGKDLREISPEHGRLAACEEGSEDWKRWGPYVSERHWGTCREDYAGHGNSWIYLPFEASHYIAYRWGEDGLAGWCDRSMQLCLGLALWNGKASLKNLKIEMVCSPRKRPPAELSCDAVPDELSPAHDSAWLIALPAYADLVSPSGAGVYGYGGIATGGENPVLKRPSPPFGDVSHSTESRCFSAKIVGPGGVDQVQAFNDCWAVCGYNLMKEFGGQSIPSPPSPPSLRSDLVVVRNKAFSINYADICIRWGLYESALRYVGWPIIPGFDLAGEVEVAGADSAFSVGDRVFGCSFFGAYASRVVVPSWQVMKMPDDMTFESAAAFPTVVLTALHAVNLAGAPELIGRGRDALVHSAAGGVGDMLCQLLRLYGLRVVGVVGSQSKVRSCKADVVIDKSSEDWAKAAARHAPDGYRAVFDANGVATLKASYNLLSRNGRLVVYGFHSNLPKCDGGLGALSPLNWIRMAIDLARTPHFDPMFLTLDSKAVLGFNLSFFSDEIETGEKYLKQLKSWIEGGKISVPPIRKFHFSQLREEKLYGLSNPQGNHGEDVKELYYYLDATPTHSYMKMMYKYPQAEFPYDELRRVNFERKKDPLLLEYELLDTGIFDDNRYFDVEIEYAQANPDDTLVQITAHNRGKEEAELCILPQAWFRNTWSWNHSKRPSMTYVADKRRIEILHEKLGSYHLYMEENTEVRS</sequence>
<proteinExistence type="predicted"/>
<comment type="caution">
    <text evidence="5">The sequence shown here is derived from an EMBL/GenBank/DDBJ whole genome shotgun (WGS) entry which is preliminary data.</text>
</comment>
<dbReference type="AlphaFoldDB" id="A0A9P1DC24"/>
<dbReference type="EMBL" id="CAMXCT010003968">
    <property type="protein sequence ID" value="CAI4007103.1"/>
    <property type="molecule type" value="Genomic_DNA"/>
</dbReference>
<dbReference type="Gene3D" id="3.90.180.10">
    <property type="entry name" value="Medium-chain alcohol dehydrogenases, catalytic domain"/>
    <property type="match status" value="1"/>
</dbReference>
<evidence type="ECO:0000313" key="5">
    <source>
        <dbReference type="EMBL" id="CAI4007103.1"/>
    </source>
</evidence>
<organism evidence="5">
    <name type="scientific">Cladocopium goreaui</name>
    <dbReference type="NCBI Taxonomy" id="2562237"/>
    <lineage>
        <taxon>Eukaryota</taxon>
        <taxon>Sar</taxon>
        <taxon>Alveolata</taxon>
        <taxon>Dinophyceae</taxon>
        <taxon>Suessiales</taxon>
        <taxon>Symbiodiniaceae</taxon>
        <taxon>Cladocopium</taxon>
    </lineage>
</organism>
<feature type="domain" description="Enoyl reductase (ER)" evidence="4">
    <location>
        <begin position="243"/>
        <end position="560"/>
    </location>
</feature>
<dbReference type="GO" id="GO:0005829">
    <property type="term" value="C:cytosol"/>
    <property type="evidence" value="ECO:0007669"/>
    <property type="project" value="TreeGrafter"/>
</dbReference>
<dbReference type="InterPro" id="IPR020843">
    <property type="entry name" value="ER"/>
</dbReference>
<dbReference type="GO" id="GO:0035925">
    <property type="term" value="F:mRNA 3'-UTR AU-rich region binding"/>
    <property type="evidence" value="ECO:0007669"/>
    <property type="project" value="TreeGrafter"/>
</dbReference>
<dbReference type="PANTHER" id="PTHR48106">
    <property type="entry name" value="QUINONE OXIDOREDUCTASE PIG3-RELATED"/>
    <property type="match status" value="1"/>
</dbReference>
<dbReference type="InterPro" id="IPR036291">
    <property type="entry name" value="NAD(P)-bd_dom_sf"/>
</dbReference>
<reference evidence="5" key="1">
    <citation type="submission" date="2022-10" db="EMBL/GenBank/DDBJ databases">
        <authorList>
            <person name="Chen Y."/>
            <person name="Dougan E. K."/>
            <person name="Chan C."/>
            <person name="Rhodes N."/>
            <person name="Thang M."/>
        </authorList>
    </citation>
    <scope>NUCLEOTIDE SEQUENCE</scope>
</reference>
<dbReference type="SUPFAM" id="SSF50129">
    <property type="entry name" value="GroES-like"/>
    <property type="match status" value="1"/>
</dbReference>
<dbReference type="GO" id="GO:0003960">
    <property type="term" value="F:quinone reductase (NADPH) activity"/>
    <property type="evidence" value="ECO:0007669"/>
    <property type="project" value="TreeGrafter"/>
</dbReference>
<accession>A0A9P1DC24</accession>
<evidence type="ECO:0000259" key="4">
    <source>
        <dbReference type="SMART" id="SM00829"/>
    </source>
</evidence>
<reference evidence="6 7" key="2">
    <citation type="submission" date="2024-05" db="EMBL/GenBank/DDBJ databases">
        <authorList>
            <person name="Chen Y."/>
            <person name="Shah S."/>
            <person name="Dougan E. K."/>
            <person name="Thang M."/>
            <person name="Chan C."/>
        </authorList>
    </citation>
    <scope>NUCLEOTIDE SEQUENCE [LARGE SCALE GENOMIC DNA]</scope>
</reference>
<dbReference type="OrthoDB" id="3509362at2759"/>
<dbReference type="Pfam" id="PF00107">
    <property type="entry name" value="ADH_zinc_N"/>
    <property type="match status" value="1"/>
</dbReference>
<protein>
    <submittedName>
        <fullName evidence="6">Uncharacterized protein YMR196W</fullName>
    </submittedName>
</protein>
<evidence type="ECO:0000256" key="1">
    <source>
        <dbReference type="ARBA" id="ARBA00022857"/>
    </source>
</evidence>
<dbReference type="GO" id="GO:0070402">
    <property type="term" value="F:NADPH binding"/>
    <property type="evidence" value="ECO:0007669"/>
    <property type="project" value="TreeGrafter"/>
</dbReference>